<evidence type="ECO:0000256" key="4">
    <source>
        <dbReference type="ARBA" id="ARBA00022475"/>
    </source>
</evidence>
<feature type="transmembrane region" description="Helical" evidence="8">
    <location>
        <begin position="232"/>
        <end position="258"/>
    </location>
</feature>
<evidence type="ECO:0000256" key="6">
    <source>
        <dbReference type="ARBA" id="ARBA00022989"/>
    </source>
</evidence>
<dbReference type="PANTHER" id="PTHR36838">
    <property type="entry name" value="AUXIN EFFLUX CARRIER FAMILY PROTEIN"/>
    <property type="match status" value="1"/>
</dbReference>
<feature type="transmembrane region" description="Helical" evidence="8">
    <location>
        <begin position="6"/>
        <end position="25"/>
    </location>
</feature>
<gene>
    <name evidence="9" type="ORF">K227x_59440</name>
</gene>
<keyword evidence="4" id="KW-1003">Cell membrane</keyword>
<dbReference type="Pfam" id="PF03547">
    <property type="entry name" value="Mem_trans"/>
    <property type="match status" value="2"/>
</dbReference>
<evidence type="ECO:0000256" key="2">
    <source>
        <dbReference type="ARBA" id="ARBA00010145"/>
    </source>
</evidence>
<reference evidence="9 10" key="1">
    <citation type="submission" date="2019-02" db="EMBL/GenBank/DDBJ databases">
        <title>Deep-cultivation of Planctomycetes and their phenomic and genomic characterization uncovers novel biology.</title>
        <authorList>
            <person name="Wiegand S."/>
            <person name="Jogler M."/>
            <person name="Boedeker C."/>
            <person name="Pinto D."/>
            <person name="Vollmers J."/>
            <person name="Rivas-Marin E."/>
            <person name="Kohn T."/>
            <person name="Peeters S.H."/>
            <person name="Heuer A."/>
            <person name="Rast P."/>
            <person name="Oberbeckmann S."/>
            <person name="Bunk B."/>
            <person name="Jeske O."/>
            <person name="Meyerdierks A."/>
            <person name="Storesund J.E."/>
            <person name="Kallscheuer N."/>
            <person name="Luecker S."/>
            <person name="Lage O.M."/>
            <person name="Pohl T."/>
            <person name="Merkel B.J."/>
            <person name="Hornburger P."/>
            <person name="Mueller R.-W."/>
            <person name="Bruemmer F."/>
            <person name="Labrenz M."/>
            <person name="Spormann A.M."/>
            <person name="Op den Camp H."/>
            <person name="Overmann J."/>
            <person name="Amann R."/>
            <person name="Jetten M.S.M."/>
            <person name="Mascher T."/>
            <person name="Medema M.H."/>
            <person name="Devos D.P."/>
            <person name="Kaster A.-K."/>
            <person name="Ovreas L."/>
            <person name="Rohde M."/>
            <person name="Galperin M.Y."/>
            <person name="Jogler C."/>
        </authorList>
    </citation>
    <scope>NUCLEOTIDE SEQUENCE [LARGE SCALE GENOMIC DNA]</scope>
    <source>
        <strain evidence="9 10">K22_7</strain>
    </source>
</reference>
<comment type="subcellular location">
    <subcellularLocation>
        <location evidence="1">Cell membrane</location>
        <topology evidence="1">Multi-pass membrane protein</topology>
    </subcellularLocation>
</comment>
<comment type="similarity">
    <text evidence="2">Belongs to the auxin efflux carrier (TC 2.A.69) family.</text>
</comment>
<dbReference type="InterPro" id="IPR038770">
    <property type="entry name" value="Na+/solute_symporter_sf"/>
</dbReference>
<evidence type="ECO:0000256" key="8">
    <source>
        <dbReference type="SAM" id="Phobius"/>
    </source>
</evidence>
<dbReference type="KEGG" id="rlc:K227x_59440"/>
<evidence type="ECO:0000256" key="1">
    <source>
        <dbReference type="ARBA" id="ARBA00004651"/>
    </source>
</evidence>
<keyword evidence="3" id="KW-0813">Transport</keyword>
<evidence type="ECO:0000256" key="3">
    <source>
        <dbReference type="ARBA" id="ARBA00022448"/>
    </source>
</evidence>
<dbReference type="EMBL" id="CP036525">
    <property type="protein sequence ID" value="QDT07516.1"/>
    <property type="molecule type" value="Genomic_DNA"/>
</dbReference>
<dbReference type="AlphaFoldDB" id="A0A517NK66"/>
<feature type="transmembrane region" description="Helical" evidence="8">
    <location>
        <begin position="68"/>
        <end position="93"/>
    </location>
</feature>
<keyword evidence="7 8" id="KW-0472">Membrane</keyword>
<accession>A0A517NK66</accession>
<evidence type="ECO:0000313" key="10">
    <source>
        <dbReference type="Proteomes" id="UP000318538"/>
    </source>
</evidence>
<dbReference type="OrthoDB" id="233542at2"/>
<dbReference type="GO" id="GO:0055085">
    <property type="term" value="P:transmembrane transport"/>
    <property type="evidence" value="ECO:0007669"/>
    <property type="project" value="InterPro"/>
</dbReference>
<evidence type="ECO:0000256" key="5">
    <source>
        <dbReference type="ARBA" id="ARBA00022692"/>
    </source>
</evidence>
<keyword evidence="5 8" id="KW-0812">Transmembrane</keyword>
<evidence type="ECO:0000313" key="9">
    <source>
        <dbReference type="EMBL" id="QDT07516.1"/>
    </source>
</evidence>
<protein>
    <submittedName>
        <fullName evidence="9">Membrane transport protein</fullName>
    </submittedName>
</protein>
<feature type="transmembrane region" description="Helical" evidence="8">
    <location>
        <begin position="37"/>
        <end position="56"/>
    </location>
</feature>
<dbReference type="GO" id="GO:0005886">
    <property type="term" value="C:plasma membrane"/>
    <property type="evidence" value="ECO:0007669"/>
    <property type="project" value="UniProtKB-SubCell"/>
</dbReference>
<name>A0A517NK66_9BACT</name>
<feature type="transmembrane region" description="Helical" evidence="8">
    <location>
        <begin position="264"/>
        <end position="283"/>
    </location>
</feature>
<feature type="transmembrane region" description="Helical" evidence="8">
    <location>
        <begin position="290"/>
        <end position="316"/>
    </location>
</feature>
<evidence type="ECO:0000256" key="7">
    <source>
        <dbReference type="ARBA" id="ARBA00023136"/>
    </source>
</evidence>
<organism evidence="9 10">
    <name type="scientific">Rubripirellula lacrimiformis</name>
    <dbReference type="NCBI Taxonomy" id="1930273"/>
    <lineage>
        <taxon>Bacteria</taxon>
        <taxon>Pseudomonadati</taxon>
        <taxon>Planctomycetota</taxon>
        <taxon>Planctomycetia</taxon>
        <taxon>Pirellulales</taxon>
        <taxon>Pirellulaceae</taxon>
        <taxon>Rubripirellula</taxon>
    </lineage>
</organism>
<dbReference type="RefSeq" id="WP_145175576.1">
    <property type="nucleotide sequence ID" value="NZ_CP036525.1"/>
</dbReference>
<keyword evidence="6 8" id="KW-1133">Transmembrane helix</keyword>
<keyword evidence="10" id="KW-1185">Reference proteome</keyword>
<dbReference type="Gene3D" id="1.20.1530.20">
    <property type="match status" value="1"/>
</dbReference>
<dbReference type="PANTHER" id="PTHR36838:SF3">
    <property type="entry name" value="TRANSPORTER AUXIN EFFLUX CARRIER EC FAMILY"/>
    <property type="match status" value="1"/>
</dbReference>
<proteinExistence type="inferred from homology"/>
<dbReference type="InterPro" id="IPR004776">
    <property type="entry name" value="Mem_transp_PIN-like"/>
</dbReference>
<dbReference type="Proteomes" id="UP000318538">
    <property type="component" value="Chromosome"/>
</dbReference>
<sequence length="318" mass="34054">MQTLWPVITSVLAVFLVMGIGAICRRQRWLTRQADHSLANLTAKVLLPAYFMHRILESPQFESAAAAWLPPVFGFGMTALGFAVAFTFARSLGRFIGLDSDAKQRAFALCAGICNYGYIPLPIAEESYPDAVIDLILHNVGVDLALWSIGIAIISGSSGGKWRQAFLSPPFLAVILASGLRQFGGSALVPAPILDAIGKLGSCAIPMGLLLSGAIIVDFLQESNWSGSRNVILAAIGIRQVLLPAVMLTIALAIVPSVDLKQVIMLQAAMPAAVFPIVLVRMYERDTETALRVVLSTSIAGLLFIPLWLVAGAWWLGV</sequence>